<dbReference type="RefSeq" id="WP_341835616.1">
    <property type="nucleotide sequence ID" value="NZ_CP149822.1"/>
</dbReference>
<feature type="domain" description="Amidohydrolase 3" evidence="1">
    <location>
        <begin position="76"/>
        <end position="220"/>
    </location>
</feature>
<proteinExistence type="predicted"/>
<dbReference type="InterPro" id="IPR011059">
    <property type="entry name" value="Metal-dep_hydrolase_composite"/>
</dbReference>
<dbReference type="EMBL" id="CP149822">
    <property type="protein sequence ID" value="WZN40751.1"/>
    <property type="molecule type" value="Genomic_DNA"/>
</dbReference>
<dbReference type="PANTHER" id="PTHR22642">
    <property type="entry name" value="IMIDAZOLONEPROPIONASE"/>
    <property type="match status" value="1"/>
</dbReference>
<dbReference type="SUPFAM" id="SSF51338">
    <property type="entry name" value="Composite domain of metallo-dependent hydrolases"/>
    <property type="match status" value="1"/>
</dbReference>
<dbReference type="PROSITE" id="PS51257">
    <property type="entry name" value="PROKAR_LIPOPROTEIN"/>
    <property type="match status" value="1"/>
</dbReference>
<keyword evidence="3" id="KW-1185">Reference proteome</keyword>
<evidence type="ECO:0000313" key="2">
    <source>
        <dbReference type="EMBL" id="WZN40751.1"/>
    </source>
</evidence>
<dbReference type="Pfam" id="PF07969">
    <property type="entry name" value="Amidohydro_3"/>
    <property type="match status" value="1"/>
</dbReference>
<sequence length="243" mass="25970">MRNTIPALSLLILAAISCNRPTGQADQIFYNGDILTMAGDSAAYVEALVVKDGRIAFAGSRDAAMRMQGDSTMLNDLQGQALLPGFIDAHGHVTQYAAMSDVADLSPAPYGKVMSIPDLQLALKDYIARNNIPNGMPVIGNGYDDAIMQEHRHPTAAELDAVSATHPIYILHASGHMGVANSFLLKEMGITYQTPNPSGGVIGKNAATRQLTGKMEENANINSLLFLIAKVPRLPATRNLPRC</sequence>
<protein>
    <submittedName>
        <fullName evidence="2">Amidohydrolase family protein</fullName>
    </submittedName>
</protein>
<dbReference type="InterPro" id="IPR013108">
    <property type="entry name" value="Amidohydro_3"/>
</dbReference>
<dbReference type="Gene3D" id="2.30.40.10">
    <property type="entry name" value="Urease, subunit C, domain 1"/>
    <property type="match status" value="1"/>
</dbReference>
<evidence type="ECO:0000259" key="1">
    <source>
        <dbReference type="Pfam" id="PF07969"/>
    </source>
</evidence>
<dbReference type="PANTHER" id="PTHR22642:SF2">
    <property type="entry name" value="PROTEIN LONG AFTER FAR-RED 3"/>
    <property type="match status" value="1"/>
</dbReference>
<name>A0ABZ2YPB2_9BACT</name>
<gene>
    <name evidence="2" type="ORF">WJU16_22575</name>
</gene>
<accession>A0ABZ2YPB2</accession>
<dbReference type="Gene3D" id="3.10.310.70">
    <property type="match status" value="1"/>
</dbReference>
<dbReference type="Proteomes" id="UP001485459">
    <property type="component" value="Chromosome"/>
</dbReference>
<reference evidence="3" key="1">
    <citation type="submission" date="2024-03" db="EMBL/GenBank/DDBJ databases">
        <title>Chitinophaga horti sp. nov., isolated from garden soil.</title>
        <authorList>
            <person name="Lee D.S."/>
            <person name="Han D.M."/>
            <person name="Baek J.H."/>
            <person name="Choi D.G."/>
            <person name="Jeon J.H."/>
            <person name="Jeon C.O."/>
        </authorList>
    </citation>
    <scope>NUCLEOTIDE SEQUENCE [LARGE SCALE GENOMIC DNA]</scope>
    <source>
        <strain evidence="3">GPA1</strain>
    </source>
</reference>
<evidence type="ECO:0000313" key="3">
    <source>
        <dbReference type="Proteomes" id="UP001485459"/>
    </source>
</evidence>
<organism evidence="2 3">
    <name type="scientific">Chitinophaga pollutisoli</name>
    <dbReference type="NCBI Taxonomy" id="3133966"/>
    <lineage>
        <taxon>Bacteria</taxon>
        <taxon>Pseudomonadati</taxon>
        <taxon>Bacteroidota</taxon>
        <taxon>Chitinophagia</taxon>
        <taxon>Chitinophagales</taxon>
        <taxon>Chitinophagaceae</taxon>
        <taxon>Chitinophaga</taxon>
    </lineage>
</organism>